<organism evidence="1 2">
    <name type="scientific">Bacteriovorax stolpii</name>
    <name type="common">Bdellovibrio stolpii</name>
    <dbReference type="NCBI Taxonomy" id="960"/>
    <lineage>
        <taxon>Bacteria</taxon>
        <taxon>Pseudomonadati</taxon>
        <taxon>Bdellovibrionota</taxon>
        <taxon>Bacteriovoracia</taxon>
        <taxon>Bacteriovoracales</taxon>
        <taxon>Bacteriovoracaceae</taxon>
        <taxon>Bacteriovorax</taxon>
    </lineage>
</organism>
<evidence type="ECO:0000313" key="2">
    <source>
        <dbReference type="Proteomes" id="UP000235584"/>
    </source>
</evidence>
<protein>
    <submittedName>
        <fullName evidence="1">Uncharacterized protein</fullName>
    </submittedName>
</protein>
<accession>A0A2K9NM10</accession>
<proteinExistence type="predicted"/>
<dbReference type="KEGG" id="bsto:C0V70_00050"/>
<gene>
    <name evidence="1" type="ORF">C0V70_00050</name>
</gene>
<dbReference type="EMBL" id="CP025704">
    <property type="protein sequence ID" value="AUN96522.1"/>
    <property type="molecule type" value="Genomic_DNA"/>
</dbReference>
<sequence length="116" mass="13780">MQELEKKILDLDQIEKKTIKLFFGLFFIVLISMSSFTMLLRNFGINISLLSYIVICAYILFAYPYLLFHFAKCPYCKSHYFHPFLMTKNEMKRILQNSSSCIKCSKHAQVISRYLR</sequence>
<name>A0A2K9NM10_BACTC</name>
<keyword evidence="2" id="KW-1185">Reference proteome</keyword>
<reference evidence="1 2" key="1">
    <citation type="submission" date="2018-01" db="EMBL/GenBank/DDBJ databases">
        <title>Complete genome sequence of Bacteriovorax stolpii DSM12778.</title>
        <authorList>
            <person name="Tang B."/>
            <person name="Chang J."/>
        </authorList>
    </citation>
    <scope>NUCLEOTIDE SEQUENCE [LARGE SCALE GENOMIC DNA]</scope>
    <source>
        <strain evidence="1 2">DSM 12778</strain>
    </source>
</reference>
<dbReference type="Proteomes" id="UP000235584">
    <property type="component" value="Chromosome"/>
</dbReference>
<dbReference type="AlphaFoldDB" id="A0A2K9NM10"/>
<evidence type="ECO:0000313" key="1">
    <source>
        <dbReference type="EMBL" id="AUN96522.1"/>
    </source>
</evidence>